<protein>
    <recommendedName>
        <fullName evidence="5">AIG1-type G domain-containing protein</fullName>
    </recommendedName>
</protein>
<name>A0AAN9G615_9CAEN</name>
<dbReference type="Gene3D" id="3.40.50.300">
    <property type="entry name" value="P-loop containing nucleotide triphosphate hydrolases"/>
    <property type="match status" value="1"/>
</dbReference>
<gene>
    <name evidence="6" type="ORF">V1264_003806</name>
</gene>
<dbReference type="PANTHER" id="PTHR10903:SF184">
    <property type="entry name" value="GTP-BINDING PROTEIN A"/>
    <property type="match status" value="1"/>
</dbReference>
<dbReference type="PROSITE" id="PS51720">
    <property type="entry name" value="G_AIG1"/>
    <property type="match status" value="1"/>
</dbReference>
<dbReference type="EMBL" id="JBAMIC010000013">
    <property type="protein sequence ID" value="KAK7096738.1"/>
    <property type="molecule type" value="Genomic_DNA"/>
</dbReference>
<evidence type="ECO:0000256" key="3">
    <source>
        <dbReference type="ARBA" id="ARBA00023134"/>
    </source>
</evidence>
<dbReference type="Pfam" id="PF04548">
    <property type="entry name" value="AIG1"/>
    <property type="match status" value="1"/>
</dbReference>
<evidence type="ECO:0000256" key="2">
    <source>
        <dbReference type="ARBA" id="ARBA00022741"/>
    </source>
</evidence>
<keyword evidence="7" id="KW-1185">Reference proteome</keyword>
<dbReference type="SUPFAM" id="SSF52540">
    <property type="entry name" value="P-loop containing nucleoside triphosphate hydrolases"/>
    <property type="match status" value="1"/>
</dbReference>
<keyword evidence="2" id="KW-0547">Nucleotide-binding</keyword>
<dbReference type="InterPro" id="IPR045058">
    <property type="entry name" value="GIMA/IAN/Toc"/>
</dbReference>
<accession>A0AAN9G615</accession>
<dbReference type="InterPro" id="IPR006703">
    <property type="entry name" value="G_AIG1"/>
</dbReference>
<dbReference type="AlphaFoldDB" id="A0AAN9G615"/>
<evidence type="ECO:0000313" key="7">
    <source>
        <dbReference type="Proteomes" id="UP001374579"/>
    </source>
</evidence>
<feature type="compositionally biased region" description="Polar residues" evidence="4">
    <location>
        <begin position="380"/>
        <end position="390"/>
    </location>
</feature>
<proteinExistence type="inferred from homology"/>
<dbReference type="PANTHER" id="PTHR10903">
    <property type="entry name" value="GTPASE, IMAP FAMILY MEMBER-RELATED"/>
    <property type="match status" value="1"/>
</dbReference>
<reference evidence="6 7" key="1">
    <citation type="submission" date="2024-02" db="EMBL/GenBank/DDBJ databases">
        <title>Chromosome-scale genome assembly of the rough periwinkle Littorina saxatilis.</title>
        <authorList>
            <person name="De Jode A."/>
            <person name="Faria R."/>
            <person name="Formenti G."/>
            <person name="Sims Y."/>
            <person name="Smith T.P."/>
            <person name="Tracey A."/>
            <person name="Wood J.M.D."/>
            <person name="Zagrodzka Z.B."/>
            <person name="Johannesson K."/>
            <person name="Butlin R.K."/>
            <person name="Leder E.H."/>
        </authorList>
    </citation>
    <scope>NUCLEOTIDE SEQUENCE [LARGE SCALE GENOMIC DNA]</scope>
    <source>
        <strain evidence="6">Snail1</strain>
        <tissue evidence="6">Muscle</tissue>
    </source>
</reference>
<evidence type="ECO:0000256" key="1">
    <source>
        <dbReference type="ARBA" id="ARBA00008535"/>
    </source>
</evidence>
<evidence type="ECO:0000256" key="4">
    <source>
        <dbReference type="SAM" id="MobiDB-lite"/>
    </source>
</evidence>
<dbReference type="GO" id="GO:0005525">
    <property type="term" value="F:GTP binding"/>
    <property type="evidence" value="ECO:0007669"/>
    <property type="project" value="UniProtKB-KW"/>
</dbReference>
<keyword evidence="3" id="KW-0342">GTP-binding</keyword>
<dbReference type="FunFam" id="3.40.50.300:FF:000366">
    <property type="entry name" value="GTPase, IMAP family member 2"/>
    <property type="match status" value="1"/>
</dbReference>
<feature type="region of interest" description="Disordered" evidence="4">
    <location>
        <begin position="380"/>
        <end position="406"/>
    </location>
</feature>
<feature type="domain" description="AIG1-type G" evidence="5">
    <location>
        <begin position="7"/>
        <end position="210"/>
    </location>
</feature>
<organism evidence="6 7">
    <name type="scientific">Littorina saxatilis</name>
    <dbReference type="NCBI Taxonomy" id="31220"/>
    <lineage>
        <taxon>Eukaryota</taxon>
        <taxon>Metazoa</taxon>
        <taxon>Spiralia</taxon>
        <taxon>Lophotrochozoa</taxon>
        <taxon>Mollusca</taxon>
        <taxon>Gastropoda</taxon>
        <taxon>Caenogastropoda</taxon>
        <taxon>Littorinimorpha</taxon>
        <taxon>Littorinoidea</taxon>
        <taxon>Littorinidae</taxon>
        <taxon>Littorina</taxon>
    </lineage>
</organism>
<dbReference type="Proteomes" id="UP001374579">
    <property type="component" value="Unassembled WGS sequence"/>
</dbReference>
<comment type="caution">
    <text evidence="6">The sequence shown here is derived from an EMBL/GenBank/DDBJ whole genome shotgun (WGS) entry which is preliminary data.</text>
</comment>
<sequence length="406" mass="46097">MEKGEETDSTRLLLIGKTGSGKSSSGNTIFGGEHFDTSSDYGSATFHCSHYTGVYHGTEHSVTVMDTPGLLDTETSDEDTGVIIVKAVINMHPGPDAVLYVIGQGKYTRQDFDAYERFKKLFGAEVVSHMILIFTGGDIFRQEDKNFEEVLVKAPENLRTVVRECGERYVVFNNKSHHPEQVQRLLNSVTALAEKNAYQPYKLTNYSTVGDTLENEVKERLRDFKQAETEKLEEVRSKLLAQAMETQLNLENEREQLRRQKEQEAEELKKEKEVHEAMKAKERQEQIQEWEKLEQREKKVKSLESIATAMHVVEEIGQLVHNIGRVCVNTYNCAQTADKADLSSRCRCRAINTRQSYGRSCSGPADDVQKAVERIGVQSMTRSRGANRNSAIDRRRSGYYQQNIPD</sequence>
<evidence type="ECO:0000259" key="5">
    <source>
        <dbReference type="PROSITE" id="PS51720"/>
    </source>
</evidence>
<comment type="similarity">
    <text evidence="1">Belongs to the TRAFAC class TrmE-Era-EngA-EngB-Septin-like GTPase superfamily. AIG1/Toc34/Toc159-like paraseptin GTPase family. IAN subfamily.</text>
</comment>
<dbReference type="InterPro" id="IPR027417">
    <property type="entry name" value="P-loop_NTPase"/>
</dbReference>
<feature type="region of interest" description="Disordered" evidence="4">
    <location>
        <begin position="252"/>
        <end position="272"/>
    </location>
</feature>
<evidence type="ECO:0000313" key="6">
    <source>
        <dbReference type="EMBL" id="KAK7096738.1"/>
    </source>
</evidence>